<dbReference type="EMBL" id="BAABAT010000131">
    <property type="protein sequence ID" value="GAA4264283.1"/>
    <property type="molecule type" value="Genomic_DNA"/>
</dbReference>
<name>A0ABP8DWU9_9ACTN</name>
<dbReference type="Proteomes" id="UP001500620">
    <property type="component" value="Unassembled WGS sequence"/>
</dbReference>
<organism evidence="1 2">
    <name type="scientific">Dactylosporangium darangshiense</name>
    <dbReference type="NCBI Taxonomy" id="579108"/>
    <lineage>
        <taxon>Bacteria</taxon>
        <taxon>Bacillati</taxon>
        <taxon>Actinomycetota</taxon>
        <taxon>Actinomycetes</taxon>
        <taxon>Micromonosporales</taxon>
        <taxon>Micromonosporaceae</taxon>
        <taxon>Dactylosporangium</taxon>
    </lineage>
</organism>
<reference evidence="2" key="1">
    <citation type="journal article" date="2019" name="Int. J. Syst. Evol. Microbiol.">
        <title>The Global Catalogue of Microorganisms (GCM) 10K type strain sequencing project: providing services to taxonomists for standard genome sequencing and annotation.</title>
        <authorList>
            <consortium name="The Broad Institute Genomics Platform"/>
            <consortium name="The Broad Institute Genome Sequencing Center for Infectious Disease"/>
            <person name="Wu L."/>
            <person name="Ma J."/>
        </authorList>
    </citation>
    <scope>NUCLEOTIDE SEQUENCE [LARGE SCALE GENOMIC DNA]</scope>
    <source>
        <strain evidence="2">JCM 17441</strain>
    </source>
</reference>
<sequence length="82" mass="8838">MSIVDLTIDDAGDRGAAAGQRLCGADEAGPRRRAQPMVRAYCDSDDLPYAEASLFGSYRQALLHLHTGGRVTRMTRGRSDVA</sequence>
<proteinExistence type="predicted"/>
<protein>
    <submittedName>
        <fullName evidence="1">Uncharacterized protein</fullName>
    </submittedName>
</protein>
<evidence type="ECO:0000313" key="2">
    <source>
        <dbReference type="Proteomes" id="UP001500620"/>
    </source>
</evidence>
<gene>
    <name evidence="1" type="ORF">GCM10022255_116490</name>
</gene>
<accession>A0ABP8DWU9</accession>
<comment type="caution">
    <text evidence="1">The sequence shown here is derived from an EMBL/GenBank/DDBJ whole genome shotgun (WGS) entry which is preliminary data.</text>
</comment>
<keyword evidence="2" id="KW-1185">Reference proteome</keyword>
<evidence type="ECO:0000313" key="1">
    <source>
        <dbReference type="EMBL" id="GAA4264283.1"/>
    </source>
</evidence>